<dbReference type="GO" id="GO:0006355">
    <property type="term" value="P:regulation of DNA-templated transcription"/>
    <property type="evidence" value="ECO:0007669"/>
    <property type="project" value="TreeGrafter"/>
</dbReference>
<gene>
    <name evidence="3" type="ORF">BO97DRAFT_407497</name>
</gene>
<feature type="region of interest" description="Disordered" evidence="1">
    <location>
        <begin position="318"/>
        <end position="351"/>
    </location>
</feature>
<evidence type="ECO:0000313" key="3">
    <source>
        <dbReference type="EMBL" id="RAL09739.1"/>
    </source>
</evidence>
<evidence type="ECO:0000256" key="1">
    <source>
        <dbReference type="SAM" id="MobiDB-lite"/>
    </source>
</evidence>
<dbReference type="Pfam" id="PF10469">
    <property type="entry name" value="AKAP7_NLS"/>
    <property type="match status" value="1"/>
</dbReference>
<evidence type="ECO:0000259" key="2">
    <source>
        <dbReference type="Pfam" id="PF10469"/>
    </source>
</evidence>
<dbReference type="EMBL" id="KZ824301">
    <property type="protein sequence ID" value="RAL09739.1"/>
    <property type="molecule type" value="Genomic_DNA"/>
</dbReference>
<name>A0A395HQG6_ASPHC</name>
<feature type="compositionally biased region" description="Basic and acidic residues" evidence="1">
    <location>
        <begin position="318"/>
        <end position="331"/>
    </location>
</feature>
<dbReference type="VEuPathDB" id="FungiDB:BO97DRAFT_407497"/>
<feature type="region of interest" description="Disordered" evidence="1">
    <location>
        <begin position="212"/>
        <end position="236"/>
    </location>
</feature>
<dbReference type="STRING" id="1450537.A0A395HQG6"/>
<dbReference type="InterPro" id="IPR009210">
    <property type="entry name" value="ASCC1"/>
</dbReference>
<dbReference type="AlphaFoldDB" id="A0A395HQG6"/>
<feature type="compositionally biased region" description="Low complexity" evidence="1">
    <location>
        <begin position="219"/>
        <end position="234"/>
    </location>
</feature>
<proteinExistence type="predicted"/>
<dbReference type="PANTHER" id="PTHR13360:SF1">
    <property type="entry name" value="ACTIVATING SIGNAL COINTEGRATOR 1 COMPLEX SUBUNIT 1"/>
    <property type="match status" value="1"/>
</dbReference>
<reference evidence="3 4" key="1">
    <citation type="submission" date="2018-02" db="EMBL/GenBank/DDBJ databases">
        <title>The genomes of Aspergillus section Nigri reveals drivers in fungal speciation.</title>
        <authorList>
            <consortium name="DOE Joint Genome Institute"/>
            <person name="Vesth T.C."/>
            <person name="Nybo J."/>
            <person name="Theobald S."/>
            <person name="Brandl J."/>
            <person name="Frisvad J.C."/>
            <person name="Nielsen K.F."/>
            <person name="Lyhne E.K."/>
            <person name="Kogle M.E."/>
            <person name="Kuo A."/>
            <person name="Riley R."/>
            <person name="Clum A."/>
            <person name="Nolan M."/>
            <person name="Lipzen A."/>
            <person name="Salamov A."/>
            <person name="Henrissat B."/>
            <person name="Wiebenga A."/>
            <person name="De vries R.P."/>
            <person name="Grigoriev I.V."/>
            <person name="Mortensen U.H."/>
            <person name="Andersen M.R."/>
            <person name="Baker S.E."/>
        </authorList>
    </citation>
    <scope>NUCLEOTIDE SEQUENCE [LARGE SCALE GENOMIC DNA]</scope>
    <source>
        <strain evidence="3 4">CBS 101889</strain>
    </source>
</reference>
<feature type="domain" description="A-kinase anchor protein 7-like phosphoesterase" evidence="2">
    <location>
        <begin position="39"/>
        <end position="290"/>
    </location>
</feature>
<dbReference type="GO" id="GO:0005634">
    <property type="term" value="C:nucleus"/>
    <property type="evidence" value="ECO:0007669"/>
    <property type="project" value="TreeGrafter"/>
</dbReference>
<dbReference type="PANTHER" id="PTHR13360">
    <property type="entry name" value="ACTIVATING SIGNAL COINTEGRATOR 1 COMPLEX SUBUNIT 1"/>
    <property type="match status" value="1"/>
</dbReference>
<organism evidence="3 4">
    <name type="scientific">Aspergillus homomorphus (strain CBS 101889)</name>
    <dbReference type="NCBI Taxonomy" id="1450537"/>
    <lineage>
        <taxon>Eukaryota</taxon>
        <taxon>Fungi</taxon>
        <taxon>Dikarya</taxon>
        <taxon>Ascomycota</taxon>
        <taxon>Pezizomycotina</taxon>
        <taxon>Eurotiomycetes</taxon>
        <taxon>Eurotiomycetidae</taxon>
        <taxon>Eurotiales</taxon>
        <taxon>Aspergillaceae</taxon>
        <taxon>Aspergillus</taxon>
        <taxon>Aspergillus subgen. Circumdati</taxon>
    </lineage>
</organism>
<dbReference type="Proteomes" id="UP000248961">
    <property type="component" value="Unassembled WGS sequence"/>
</dbReference>
<accession>A0A395HQG6</accession>
<dbReference type="GeneID" id="37199942"/>
<dbReference type="OrthoDB" id="277832at2759"/>
<dbReference type="Gene3D" id="3.90.1140.10">
    <property type="entry name" value="Cyclic phosphodiesterase"/>
    <property type="match status" value="1"/>
</dbReference>
<dbReference type="GO" id="GO:0006307">
    <property type="term" value="P:DNA alkylation repair"/>
    <property type="evidence" value="ECO:0007669"/>
    <property type="project" value="InterPro"/>
</dbReference>
<evidence type="ECO:0000313" key="4">
    <source>
        <dbReference type="Proteomes" id="UP000248961"/>
    </source>
</evidence>
<sequence>MLVSRLSRSLASTNSLGHAHTRRRSFHQSPASLKFVPATHLLLIPVAESLTAFQKWSSGKGAFVSQVQKGSALDSRNFRAVGTLHMTVAAMHLTTEEHVRGACKFLKSLDIGAIMRRVEQEIIRQAEGYIPAEPTSEENPRFAPYREIRHQPLVVSSFESVGALPYPDKATTLFAFPVDPSRRLHLFMRSVRHMFMQAGFLKSDTEEIFTVDQPLQDQSSGSCSRSRSRISSSSAVEQPSEREFKWRASKVHVTIAGTNYFDESGRMVRRYVDVRDILSRFQDYYLDEEKTIPRCERMTFTSGSVEWDNFNTILKEEEEKERAGLEDRDVKPLPGLPSEPEAGPGSQSPIPAKPLPFVWARDIRLDSLQLVTATTEPCDPPIPNVRSNRRYRVIAETSLL</sequence>
<dbReference type="InterPro" id="IPR019510">
    <property type="entry name" value="AKAP7-like_phosphoesterase"/>
</dbReference>
<dbReference type="RefSeq" id="XP_025548893.1">
    <property type="nucleotide sequence ID" value="XM_025695653.1"/>
</dbReference>
<keyword evidence="4" id="KW-1185">Reference proteome</keyword>
<protein>
    <recommendedName>
        <fullName evidence="2">A-kinase anchor protein 7-like phosphoesterase domain-containing protein</fullName>
    </recommendedName>
</protein>